<evidence type="ECO:0000313" key="8">
    <source>
        <dbReference type="Proteomes" id="UP001172457"/>
    </source>
</evidence>
<keyword evidence="4" id="KW-0131">Cell cycle</keyword>
<evidence type="ECO:0000313" key="7">
    <source>
        <dbReference type="EMBL" id="KAJ9543467.1"/>
    </source>
</evidence>
<feature type="region of interest" description="Disordered" evidence="5">
    <location>
        <begin position="40"/>
        <end position="59"/>
    </location>
</feature>
<feature type="region of interest" description="Disordered" evidence="5">
    <location>
        <begin position="109"/>
        <end position="171"/>
    </location>
</feature>
<evidence type="ECO:0000256" key="5">
    <source>
        <dbReference type="SAM" id="MobiDB-lite"/>
    </source>
</evidence>
<evidence type="ECO:0000256" key="2">
    <source>
        <dbReference type="ARBA" id="ARBA00010274"/>
    </source>
</evidence>
<gene>
    <name evidence="7" type="ORF">OSB04_023174</name>
</gene>
<feature type="compositionally biased region" description="Polar residues" evidence="5">
    <location>
        <begin position="79"/>
        <end position="91"/>
    </location>
</feature>
<dbReference type="PIRSF" id="PIRSF017811">
    <property type="entry name" value="CDK_inhib_pln"/>
    <property type="match status" value="1"/>
</dbReference>
<dbReference type="GO" id="GO:0005654">
    <property type="term" value="C:nucleoplasm"/>
    <property type="evidence" value="ECO:0007669"/>
    <property type="project" value="UniProtKB-SubCell"/>
</dbReference>
<sequence>MGKYMRKPNLAAGDVVVALMEVSHSSLGVRTRAKTLALQKLQASKSTTASPPPPPEKPSELAYLQLRSRRLEKPPVSCCNRQQNPNPSNGNGRAGSRLQVVMCSSVSGSVNSGSVRGGGEEETEESCYFGGRERSSRESTPCSLIRRDLNGVGNPGSRNLEASNRTAQNNSVRRSMPFAQEIEEFFARHDQEQQRRFADKYNFDMVNEKGLEGRYEWVRVESQ</sequence>
<name>A0AA38W213_9ASTR</name>
<dbReference type="Gene3D" id="4.10.365.10">
    <property type="entry name" value="p27"/>
    <property type="match status" value="1"/>
</dbReference>
<reference evidence="7" key="1">
    <citation type="submission" date="2023-03" db="EMBL/GenBank/DDBJ databases">
        <title>Chromosome-scale reference genome and RAD-based genetic map of yellow starthistle (Centaurea solstitialis) reveal putative structural variation and QTLs associated with invader traits.</title>
        <authorList>
            <person name="Reatini B."/>
            <person name="Cang F.A."/>
            <person name="Jiang Q."/>
            <person name="Mckibben M.T.W."/>
            <person name="Barker M.S."/>
            <person name="Rieseberg L.H."/>
            <person name="Dlugosch K.M."/>
        </authorList>
    </citation>
    <scope>NUCLEOTIDE SEQUENCE</scope>
    <source>
        <strain evidence="7">CAN-66</strain>
        <tissue evidence="7">Leaf</tissue>
    </source>
</reference>
<keyword evidence="8" id="KW-1185">Reference proteome</keyword>
<feature type="region of interest" description="Disordered" evidence="5">
    <location>
        <begin position="73"/>
        <end position="95"/>
    </location>
</feature>
<comment type="caution">
    <text evidence="7">The sequence shown here is derived from an EMBL/GenBank/DDBJ whole genome shotgun (WGS) entry which is preliminary data.</text>
</comment>
<dbReference type="GO" id="GO:0051726">
    <property type="term" value="P:regulation of cell cycle"/>
    <property type="evidence" value="ECO:0007669"/>
    <property type="project" value="InterPro"/>
</dbReference>
<feature type="compositionally biased region" description="Polar residues" evidence="5">
    <location>
        <begin position="156"/>
        <end position="171"/>
    </location>
</feature>
<proteinExistence type="inferred from homology"/>
<dbReference type="Proteomes" id="UP001172457">
    <property type="component" value="Chromosome 6"/>
</dbReference>
<dbReference type="GO" id="GO:0004861">
    <property type="term" value="F:cyclin-dependent protein serine/threonine kinase inhibitor activity"/>
    <property type="evidence" value="ECO:0007669"/>
    <property type="project" value="InterPro"/>
</dbReference>
<comment type="subcellular location">
    <subcellularLocation>
        <location evidence="1">Nucleus</location>
        <location evidence="1">Nucleoplasm</location>
    </subcellularLocation>
</comment>
<dbReference type="InterPro" id="IPR044898">
    <property type="entry name" value="CDI_dom_sf"/>
</dbReference>
<dbReference type="EMBL" id="JARYMX010000006">
    <property type="protein sequence ID" value="KAJ9543467.1"/>
    <property type="molecule type" value="Genomic_DNA"/>
</dbReference>
<evidence type="ECO:0000256" key="3">
    <source>
        <dbReference type="ARBA" id="ARBA00023013"/>
    </source>
</evidence>
<evidence type="ECO:0000256" key="1">
    <source>
        <dbReference type="ARBA" id="ARBA00004642"/>
    </source>
</evidence>
<accession>A0AA38W213</accession>
<dbReference type="InterPro" id="IPR003175">
    <property type="entry name" value="CDI_dom"/>
</dbReference>
<feature type="domain" description="Cyclin-dependent kinase inhibitor" evidence="6">
    <location>
        <begin position="179"/>
        <end position="220"/>
    </location>
</feature>
<protein>
    <recommendedName>
        <fullName evidence="6">Cyclin-dependent kinase inhibitor domain-containing protein</fullName>
    </recommendedName>
</protein>
<evidence type="ECO:0000256" key="4">
    <source>
        <dbReference type="ARBA" id="ARBA00023306"/>
    </source>
</evidence>
<dbReference type="AlphaFoldDB" id="A0AA38W213"/>
<organism evidence="7 8">
    <name type="scientific">Centaurea solstitialis</name>
    <name type="common">yellow star-thistle</name>
    <dbReference type="NCBI Taxonomy" id="347529"/>
    <lineage>
        <taxon>Eukaryota</taxon>
        <taxon>Viridiplantae</taxon>
        <taxon>Streptophyta</taxon>
        <taxon>Embryophyta</taxon>
        <taxon>Tracheophyta</taxon>
        <taxon>Spermatophyta</taxon>
        <taxon>Magnoliopsida</taxon>
        <taxon>eudicotyledons</taxon>
        <taxon>Gunneridae</taxon>
        <taxon>Pentapetalae</taxon>
        <taxon>asterids</taxon>
        <taxon>campanulids</taxon>
        <taxon>Asterales</taxon>
        <taxon>Asteraceae</taxon>
        <taxon>Carduoideae</taxon>
        <taxon>Cardueae</taxon>
        <taxon>Centaureinae</taxon>
        <taxon>Centaurea</taxon>
    </lineage>
</organism>
<dbReference type="Pfam" id="PF02234">
    <property type="entry name" value="CDI"/>
    <property type="match status" value="1"/>
</dbReference>
<dbReference type="PANTHER" id="PTHR46776">
    <property type="entry name" value="CYCLIN-DEPENDENT KINASE INHIBITOR 4-RELATED"/>
    <property type="match status" value="1"/>
</dbReference>
<comment type="similarity">
    <text evidence="2">Belongs to the CDI family. ICK/KRP subfamily.</text>
</comment>
<keyword evidence="3" id="KW-0649">Protein kinase inhibitor</keyword>
<evidence type="ECO:0000259" key="6">
    <source>
        <dbReference type="Pfam" id="PF02234"/>
    </source>
</evidence>
<dbReference type="InterPro" id="IPR044275">
    <property type="entry name" value="KRP"/>
</dbReference>